<sequence length="108" mass="12167">MSLTERYAYYLAVFQKVAQGQIRFALRAGDLGTLRTFELREDARGVWAEVVIEVRGIVGRPYERSTRIIDATEHPPENPPDFAATLFAADVVQEDLDTPGLRQQWGDG</sequence>
<dbReference type="RefSeq" id="WP_211043588.1">
    <property type="nucleotide sequence ID" value="NZ_JAELVF020000001.1"/>
</dbReference>
<dbReference type="Proteomes" id="UP000694501">
    <property type="component" value="Unassembled WGS sequence"/>
</dbReference>
<dbReference type="AlphaFoldDB" id="A0A949JGB5"/>
<comment type="caution">
    <text evidence="1">The sequence shown here is derived from an EMBL/GenBank/DDBJ whole genome shotgun (WGS) entry which is preliminary data.</text>
</comment>
<protein>
    <submittedName>
        <fullName evidence="1">Uncharacterized protein</fullName>
    </submittedName>
</protein>
<evidence type="ECO:0000313" key="2">
    <source>
        <dbReference type="Proteomes" id="UP000694501"/>
    </source>
</evidence>
<reference evidence="1" key="1">
    <citation type="submission" date="2021-06" db="EMBL/GenBank/DDBJ databases">
        <title>Sequencing of actinobacteria type strains.</title>
        <authorList>
            <person name="Nguyen G.-S."/>
            <person name="Wentzel A."/>
        </authorList>
    </citation>
    <scope>NUCLEOTIDE SEQUENCE</scope>
    <source>
        <strain evidence="1">P38-E01</strain>
    </source>
</reference>
<keyword evidence="2" id="KW-1185">Reference proteome</keyword>
<accession>A0A949JGB5</accession>
<name>A0A949JGB5_9ACTN</name>
<gene>
    <name evidence="1" type="ORF">JGS22_010680</name>
</gene>
<organism evidence="1 2">
    <name type="scientific">Streptomyces tardus</name>
    <dbReference type="NCBI Taxonomy" id="2780544"/>
    <lineage>
        <taxon>Bacteria</taxon>
        <taxon>Bacillati</taxon>
        <taxon>Actinomycetota</taxon>
        <taxon>Actinomycetes</taxon>
        <taxon>Kitasatosporales</taxon>
        <taxon>Streptomycetaceae</taxon>
        <taxon>Streptomyces</taxon>
    </lineage>
</organism>
<dbReference type="EMBL" id="JAELVF020000001">
    <property type="protein sequence ID" value="MBU7598065.1"/>
    <property type="molecule type" value="Genomic_DNA"/>
</dbReference>
<evidence type="ECO:0000313" key="1">
    <source>
        <dbReference type="EMBL" id="MBU7598065.1"/>
    </source>
</evidence>
<proteinExistence type="predicted"/>